<dbReference type="InterPro" id="IPR045851">
    <property type="entry name" value="AMP-bd_C_sf"/>
</dbReference>
<dbReference type="GO" id="GO:0044550">
    <property type="term" value="P:secondary metabolite biosynthetic process"/>
    <property type="evidence" value="ECO:0007669"/>
    <property type="project" value="TreeGrafter"/>
</dbReference>
<dbReference type="SUPFAM" id="SSF56801">
    <property type="entry name" value="Acetyl-CoA synthetase-like"/>
    <property type="match status" value="3"/>
</dbReference>
<dbReference type="Gene3D" id="3.30.300.30">
    <property type="match status" value="4"/>
</dbReference>
<dbReference type="CDD" id="cd19545">
    <property type="entry name" value="FUM14_C_NRPS-like"/>
    <property type="match status" value="1"/>
</dbReference>
<dbReference type="Pfam" id="PF00501">
    <property type="entry name" value="AMP-binding"/>
    <property type="match status" value="2"/>
</dbReference>
<dbReference type="PANTHER" id="PTHR45527">
    <property type="entry name" value="NONRIBOSOMAL PEPTIDE SYNTHETASE"/>
    <property type="match status" value="1"/>
</dbReference>
<accession>A0A9W4UX16</accession>
<dbReference type="PROSITE" id="PS00012">
    <property type="entry name" value="PHOSPHOPANTETHEINE"/>
    <property type="match status" value="2"/>
</dbReference>
<evidence type="ECO:0000259" key="5">
    <source>
        <dbReference type="PROSITE" id="PS50075"/>
    </source>
</evidence>
<dbReference type="Pfam" id="PF00668">
    <property type="entry name" value="Condensation"/>
    <property type="match status" value="3"/>
</dbReference>
<feature type="domain" description="Carrier" evidence="5">
    <location>
        <begin position="888"/>
        <end position="964"/>
    </location>
</feature>
<dbReference type="GO" id="GO:0031177">
    <property type="term" value="F:phosphopantetheine binding"/>
    <property type="evidence" value="ECO:0007669"/>
    <property type="project" value="TreeGrafter"/>
</dbReference>
<dbReference type="InterPro" id="IPR006162">
    <property type="entry name" value="Ppantetheine_attach_site"/>
</dbReference>
<dbReference type="CDD" id="cd19542">
    <property type="entry name" value="CT_NRPS-like"/>
    <property type="match status" value="1"/>
</dbReference>
<dbReference type="PROSITE" id="PS00455">
    <property type="entry name" value="AMP_BINDING"/>
    <property type="match status" value="1"/>
</dbReference>
<evidence type="ECO:0000256" key="1">
    <source>
        <dbReference type="ARBA" id="ARBA00004685"/>
    </source>
</evidence>
<dbReference type="GO" id="GO:0016874">
    <property type="term" value="F:ligase activity"/>
    <property type="evidence" value="ECO:0007669"/>
    <property type="project" value="UniProtKB-KW"/>
</dbReference>
<dbReference type="GO" id="GO:0043041">
    <property type="term" value="P:amino acid activation for nonribosomal peptide biosynthetic process"/>
    <property type="evidence" value="ECO:0007669"/>
    <property type="project" value="TreeGrafter"/>
</dbReference>
<dbReference type="InterPro" id="IPR029063">
    <property type="entry name" value="SAM-dependent_MTases_sf"/>
</dbReference>
<reference evidence="6" key="1">
    <citation type="submission" date="2023-01" db="EMBL/GenBank/DDBJ databases">
        <authorList>
            <person name="Van Ghelder C."/>
            <person name="Rancurel C."/>
        </authorList>
    </citation>
    <scope>NUCLEOTIDE SEQUENCE</scope>
    <source>
        <strain evidence="6">CNCM I-4278</strain>
    </source>
</reference>
<keyword evidence="4" id="KW-0436">Ligase</keyword>
<dbReference type="GO" id="GO:0005737">
    <property type="term" value="C:cytoplasm"/>
    <property type="evidence" value="ECO:0007669"/>
    <property type="project" value="TreeGrafter"/>
</dbReference>
<dbReference type="InterPro" id="IPR036736">
    <property type="entry name" value="ACP-like_sf"/>
</dbReference>
<dbReference type="PROSITE" id="PS50075">
    <property type="entry name" value="CARRIER"/>
    <property type="match status" value="2"/>
</dbReference>
<dbReference type="InterPro" id="IPR010071">
    <property type="entry name" value="AA_adenyl_dom"/>
</dbReference>
<dbReference type="Pfam" id="PF00550">
    <property type="entry name" value="PP-binding"/>
    <property type="match status" value="2"/>
</dbReference>
<dbReference type="FunFam" id="3.30.300.30:FF:000015">
    <property type="entry name" value="Nonribosomal peptide synthase SidD"/>
    <property type="match status" value="2"/>
</dbReference>
<dbReference type="Gene3D" id="3.30.559.10">
    <property type="entry name" value="Chloramphenicol acetyltransferase-like domain"/>
    <property type="match status" value="3"/>
</dbReference>
<dbReference type="FunFam" id="3.40.50.12780:FF:000014">
    <property type="entry name" value="Nonribosomal peptide synthetase 1"/>
    <property type="match status" value="1"/>
</dbReference>
<comment type="caution">
    <text evidence="6">The sequence shown here is derived from an EMBL/GenBank/DDBJ whole genome shotgun (WGS) entry which is preliminary data.</text>
</comment>
<dbReference type="FunFam" id="3.30.559.30:FF:000002">
    <property type="entry name" value="Nonribosomal peptide synthase Pes1"/>
    <property type="match status" value="1"/>
</dbReference>
<evidence type="ECO:0000256" key="2">
    <source>
        <dbReference type="ARBA" id="ARBA00022450"/>
    </source>
</evidence>
<evidence type="ECO:0000313" key="6">
    <source>
        <dbReference type="EMBL" id="CAI6342491.1"/>
    </source>
</evidence>
<dbReference type="PANTHER" id="PTHR45527:SF12">
    <property type="entry name" value="NONRIBOSOMAL PEPTIDE SYNTHETASE IVOA"/>
    <property type="match status" value="1"/>
</dbReference>
<keyword evidence="7" id="KW-1185">Reference proteome</keyword>
<dbReference type="InterPro" id="IPR023213">
    <property type="entry name" value="CAT-like_dom_sf"/>
</dbReference>
<gene>
    <name evidence="6" type="ORF">PDIGIT_LOCUS15698</name>
</gene>
<dbReference type="InterPro" id="IPR042099">
    <property type="entry name" value="ANL_N_sf"/>
</dbReference>
<protein>
    <recommendedName>
        <fullName evidence="5">Carrier domain-containing protein</fullName>
    </recommendedName>
</protein>
<feature type="domain" description="Carrier" evidence="5">
    <location>
        <begin position="1962"/>
        <end position="2038"/>
    </location>
</feature>
<dbReference type="SUPFAM" id="SSF52777">
    <property type="entry name" value="CoA-dependent acyltransferases"/>
    <property type="match status" value="6"/>
</dbReference>
<dbReference type="Gene3D" id="3.40.50.150">
    <property type="entry name" value="Vaccinia Virus protein VP39"/>
    <property type="match status" value="1"/>
</dbReference>
<keyword evidence="3" id="KW-0597">Phosphoprotein</keyword>
<organism evidence="6 7">
    <name type="scientific">Periconia digitata</name>
    <dbReference type="NCBI Taxonomy" id="1303443"/>
    <lineage>
        <taxon>Eukaryota</taxon>
        <taxon>Fungi</taxon>
        <taxon>Dikarya</taxon>
        <taxon>Ascomycota</taxon>
        <taxon>Pezizomycotina</taxon>
        <taxon>Dothideomycetes</taxon>
        <taxon>Pleosporomycetidae</taxon>
        <taxon>Pleosporales</taxon>
        <taxon>Massarineae</taxon>
        <taxon>Periconiaceae</taxon>
        <taxon>Periconia</taxon>
    </lineage>
</organism>
<dbReference type="FunFam" id="3.30.559.30:FF:000003">
    <property type="entry name" value="Nonribosomal peptide synthase SidD"/>
    <property type="match status" value="1"/>
</dbReference>
<dbReference type="OrthoDB" id="416786at2759"/>
<dbReference type="Gene3D" id="1.10.1200.10">
    <property type="entry name" value="ACP-like"/>
    <property type="match status" value="2"/>
</dbReference>
<dbReference type="Gene3D" id="3.40.50.12780">
    <property type="entry name" value="N-terminal domain of ligase-like"/>
    <property type="match status" value="2"/>
</dbReference>
<dbReference type="Proteomes" id="UP001152607">
    <property type="component" value="Unassembled WGS sequence"/>
</dbReference>
<dbReference type="EMBL" id="CAOQHR010000013">
    <property type="protein sequence ID" value="CAI6342491.1"/>
    <property type="molecule type" value="Genomic_DNA"/>
</dbReference>
<dbReference type="SUPFAM" id="SSF53335">
    <property type="entry name" value="S-adenosyl-L-methionine-dependent methyltransferases"/>
    <property type="match status" value="1"/>
</dbReference>
<proteinExistence type="predicted"/>
<dbReference type="SUPFAM" id="SSF47336">
    <property type="entry name" value="ACP-like"/>
    <property type="match status" value="2"/>
</dbReference>
<dbReference type="NCBIfam" id="TIGR01733">
    <property type="entry name" value="AA-adenyl-dom"/>
    <property type="match status" value="1"/>
</dbReference>
<dbReference type="InterPro" id="IPR000873">
    <property type="entry name" value="AMP-dep_synth/lig_dom"/>
</dbReference>
<comment type="pathway">
    <text evidence="1">Mycotoxin biosynthesis.</text>
</comment>
<dbReference type="InterPro" id="IPR020845">
    <property type="entry name" value="AMP-binding_CS"/>
</dbReference>
<dbReference type="InterPro" id="IPR001242">
    <property type="entry name" value="Condensation_dom"/>
</dbReference>
<name>A0A9W4UX16_9PLEO</name>
<keyword evidence="2" id="KW-0596">Phosphopantetheine</keyword>
<sequence length="2940" mass="326408">MTLAVGGCLCVPSETERKANLTSSFVSSGANTVILTPSVAAILAPEEMKGIQVLILVGETARSKDVKRWDGHGTVLIAYGSSECTSAVTINYPTSSEHRMNTIGKGFGSATWVVDPEDHNRLLPPGCPGELLIESPMVSAGYLHDPITTANAFIDAPEWLLRGTSTTAGRQARLFKTGDLVRQEEDGRLYYIDRKGTQVKIRGQRVELSEVEYWVQNYVRGAIGTTAEIIEPKGAGSKPHLVAFIQMEDQFSPERAEERRPRLLSISKDVQDQLAEHLPNYMMPSIYFSVSEFPKTSSGKINRRELRQIGASYTVEELVELQRTERGKNLQNDLVKVEDESDWVDGHVTIRGHRVEVVEVEKILSSHKSVRDAVVVKDRNGDGETQLAGYITLHKETGIVEDSNIDKGQLQYVNTWEDYFDLETYGDLDNVGQNDTGRDFVGWESMYDDSEIDKGEMNEWLDDTLDTLHNGLPPRRVLEIGSGSGMILFNLNEGLMSYVGCDPSQSAVEFVSKRARSIPALANKVRVYKGTAMDIDRFDQLGSPTLAVINSVAQYFPSLEYTLQVLQKLLAIGSMETIFFGDVRSFALHREFLATKAMILAGNQAELETIREAVDEMESVEPEFLLDPGFFSALPGRFPDLIQHVEILPKKMKATNELSCYRYSAVIHTKSPDRKDLEIFTVQPERWLDFEKEGLDQDSLVQRLEESIGMAPVAVGNIPHNKTLFSTNLVAALYSENGHQSDWISRVRQRTDATVALSAVDLSEIAEKVGCRVELSFNRQFSQKGGIDAIFHTKQPPNASGRCMFRFPTDHDNRPWDSFSSEPLKKATMRKVRKQVENVLRNQLPEYMILHSIEILDKFPINEDGNVDRKVLAQRHQSQRTPRKSAWKPSTKLEENMLQLWSEVLEMPSQKIRPDDSFFKLGGDSITAMNLVAAARKKGISIAVADVFQNPLLADLACGLEDSDAVIEDIPPFSLIPHGADATRVRAEIAETCNITTSAVEDIYPCSPLQEGLMGLTYQWEGSYVLRGILEIKEGIQKERLMTAWEEVFELTAALRTRIVYSKESGLLQVVLSEKIHWREHEDLGEYLKEDSSNPMDLGSPLVRYAIVTNTKEGKSWFVWTIHHAIHDGWSLPRILAAVVAAYTGQPLQQQPNPNRFAQYLSILDQDAAAAYWQNALEDCEAVSFPSLPPGSQDDGTELELEKRYIAFPGSSPYATTSNLIRAAWSILASRYTNSDDVVFGVLVTGRNAPVADIDSMLSPAIATVPWRVLVDSDRKVVDFLEDMQQQATDMIPFEQTGLQNIAKLGPAARIACAFQTLLVVHSKDIEAIDNGPLGEFEFPTSLRSINSYNLALDFTKDAEGIEIAAAYDSKAIEGWLVQKIVGQLVSVLHQLVQAGPTTTLSDIGTLTTEESDEIWGWNAHVPATAVHCIHEVFSERVLASPNSAAICAWDGELTYGALASLSTKLARILIRAGVKPGMLVPLLFEKSMWTQVAMIGLLEAGGAFVLLDPSLPETRLRNIVQQVNPPLILSSGSNQHLAGSLCGKVVAVDSKLHDAPDTATSLPTVSPSSLAYVTFTSGSTGNPKGVMISHQNFASAVHHQAVELGFDSRSRVYDFASYAFDPSIANIFVTLTTGGCLCVPSDEDRKDQLASSISSLGANYIELTPSVGKVLNPSQVPGLKTLNFGGEQLRSQDCASWVNKVKIFNTYGPSECTPTSTIYEVTSPVEDTPQIGKAVGLVSWIVDPENHNNLLPPGYIGELLLEGPLVGRGYLQDPSTTSKVFVEDPAWLIEGTESNPGRRGRLYKTGDLAKYSEGGSLIFVGRKDRQVKIRGQRVEFGDIEHHISQCIQDARDVVAEVIAPRGKQSGTELCAFVVQNRDKEANPSAQESEAAKLMQIPPDTLERIAKRLPTYMVPTLFIELQKIPMTVSAKVDRRRLQEIVSSFYTQPADNKQARKPAKNRVSHTETEKKLQSLWAQVLDIEADTIGMDDSFFRLGGDSITAMQVSSSARSLQLIVSTRDILKEKTIAKIAKLTKISGSSSSVTVHQTRTNEAFSLGPMQQLYLQLEQTGRCSFDQSFLFDLGASGVEFQSLKPALEALVQRHPMLRARFRRGANGKWHQYISNHVESSISITMIEEHDELQMAQSIRNSRGCLNITDGPLLGAVLFRQGGRSSLFMAIHHLVVDLISWRVLLEELEGLLLGRQLPAPPPIDFSTWIHLQKEHTLKTPQSKIQVRDEAIPAQLEYWGVPPGPKSTVIENLEIDQVTTSALFKQCNEAFQTYPQELMIAALLYSFGIVFHERSLPVLFNETHGRETWDGNMDLSRTVGWFTSMHPVQLSSVGPNSNILDFIRETKDLLRTVEHDTQSYFSSRLLDENSAEQFGSLFPVELSFNYAGQYQQLERGDSLFKMTKLPKESTPASAANATVMSMFEVHIGVLDGRMDVHFEYCAETQHHERIETWVQEFKSTLEGMPAILLPRKPEWTLHDFPQSFDSYAALDRFQNLTLRESRIQPDDVEDVFPCSGMQHDFLKAQSQDRGAYWLRYIFEVTSKHDALADVGARLQRGWSEVIKQHSSLRTTFLQTNAGFVNVVLKNPPPSISITRSGKEVIGPELFGSHNPSDQLPGSVQHHLSICSLEDGRLCVCFDMNHAIIDGHSMNVVIQHLQAFFSDDAFPNSLPFKTVVSYLASQSHQESQQYWLTSMEGIKPCHFPPLTHSSDEAGGREINIPVKTLDASTINDFSRQQDISVPVIIQTAWHIVLSLYTGSLATCFGTYASGRDLPIDGVDNVVGPLLALYASRLHMNNDQTVMQALASTQDGYLSSMPYQFFPVKELEKALGLENPGLFNTVLTIARKLGASGAVDDDIAFEYRGGVLPTEFDILVLAVQGHATLEVDLTFRTRRLDGDQMRMVAWTLGQVINFIVAQPDATLASLRDSLRNEVN</sequence>
<dbReference type="CDD" id="cd05918">
    <property type="entry name" value="A_NRPS_SidN3_like"/>
    <property type="match status" value="1"/>
</dbReference>
<evidence type="ECO:0000256" key="4">
    <source>
        <dbReference type="ARBA" id="ARBA00022598"/>
    </source>
</evidence>
<evidence type="ECO:0000313" key="7">
    <source>
        <dbReference type="Proteomes" id="UP001152607"/>
    </source>
</evidence>
<dbReference type="InterPro" id="IPR009081">
    <property type="entry name" value="PP-bd_ACP"/>
</dbReference>
<dbReference type="CDD" id="cd02440">
    <property type="entry name" value="AdoMet_MTases"/>
    <property type="match status" value="1"/>
</dbReference>
<dbReference type="Gene3D" id="3.30.559.30">
    <property type="entry name" value="Nonribosomal peptide synthetase, condensation domain"/>
    <property type="match status" value="3"/>
</dbReference>
<evidence type="ECO:0000256" key="3">
    <source>
        <dbReference type="ARBA" id="ARBA00022553"/>
    </source>
</evidence>
<dbReference type="FunFam" id="1.10.1200.10:FF:000005">
    <property type="entry name" value="Nonribosomal peptide synthetase 1"/>
    <property type="match status" value="2"/>
</dbReference>